<evidence type="ECO:0000313" key="1">
    <source>
        <dbReference type="EMBL" id="GAI25533.1"/>
    </source>
</evidence>
<proteinExistence type="predicted"/>
<accession>X1M2H2</accession>
<name>X1M2H2_9ZZZZ</name>
<reference evidence="1" key="1">
    <citation type="journal article" date="2014" name="Front. Microbiol.">
        <title>High frequency of phylogenetically diverse reductive dehalogenase-homologous genes in deep subseafloor sedimentary metagenomes.</title>
        <authorList>
            <person name="Kawai M."/>
            <person name="Futagami T."/>
            <person name="Toyoda A."/>
            <person name="Takaki Y."/>
            <person name="Nishi S."/>
            <person name="Hori S."/>
            <person name="Arai W."/>
            <person name="Tsubouchi T."/>
            <person name="Morono Y."/>
            <person name="Uchiyama I."/>
            <person name="Ito T."/>
            <person name="Fujiyama A."/>
            <person name="Inagaki F."/>
            <person name="Takami H."/>
        </authorList>
    </citation>
    <scope>NUCLEOTIDE SEQUENCE</scope>
    <source>
        <strain evidence="1">Expedition CK06-06</strain>
    </source>
</reference>
<organism evidence="1">
    <name type="scientific">marine sediment metagenome</name>
    <dbReference type="NCBI Taxonomy" id="412755"/>
    <lineage>
        <taxon>unclassified sequences</taxon>
        <taxon>metagenomes</taxon>
        <taxon>ecological metagenomes</taxon>
    </lineage>
</organism>
<protein>
    <submittedName>
        <fullName evidence="1">Uncharacterized protein</fullName>
    </submittedName>
</protein>
<sequence>MAGEDTVVDRAYFFKNVTVVAVRNIAIKEYVSAIEQEVELAVTVPVGEAEFASAAAAHYV</sequence>
<comment type="caution">
    <text evidence="1">The sequence shown here is derived from an EMBL/GenBank/DDBJ whole genome shotgun (WGS) entry which is preliminary data.</text>
</comment>
<gene>
    <name evidence="1" type="ORF">S06H3_28017</name>
</gene>
<dbReference type="EMBL" id="BARV01016315">
    <property type="protein sequence ID" value="GAI25533.1"/>
    <property type="molecule type" value="Genomic_DNA"/>
</dbReference>
<dbReference type="AlphaFoldDB" id="X1M2H2"/>